<dbReference type="Proteomes" id="UP000054477">
    <property type="component" value="Unassembled WGS sequence"/>
</dbReference>
<evidence type="ECO:0000313" key="8">
    <source>
        <dbReference type="Proteomes" id="UP000054477"/>
    </source>
</evidence>
<evidence type="ECO:0000256" key="1">
    <source>
        <dbReference type="ARBA" id="ARBA00004496"/>
    </source>
</evidence>
<dbReference type="STRING" id="1095629.A0A0C9XU71"/>
<feature type="region of interest" description="Disordered" evidence="5">
    <location>
        <begin position="388"/>
        <end position="413"/>
    </location>
</feature>
<dbReference type="OrthoDB" id="342024at2759"/>
<gene>
    <name evidence="7" type="ORF">K443DRAFT_560691</name>
</gene>
<keyword evidence="2" id="KW-0963">Cytoplasm</keyword>
<dbReference type="EMBL" id="KN838542">
    <property type="protein sequence ID" value="KIK08486.1"/>
    <property type="molecule type" value="Genomic_DNA"/>
</dbReference>
<keyword evidence="8" id="KW-1185">Reference proteome</keyword>
<evidence type="ECO:0000256" key="3">
    <source>
        <dbReference type="ARBA" id="ARBA00022801"/>
    </source>
</evidence>
<feature type="region of interest" description="Disordered" evidence="5">
    <location>
        <begin position="621"/>
        <end position="689"/>
    </location>
</feature>
<sequence>MSRHRDFRNINVDAELEDDALSDGGEEEMTPEQQAQMNDGLEQVRLVIGGEAASGLSDTSIKDALWEYYFDVEKTIYWAVAEQERRQLAKERKDDDSTSDSQFTFQEDQGHYFYRSPESSGSLSSMDEEYGQPEVRSRLPLILQAQDGFLPVDDGSTRPYRLSTITERTERTEPSPHWRSRQPFLPAGTPQTFPSSPTTSYGQVIDDDLSLSGKSSQLVDPNLIPLSPSGSAIHRLSQYEGPPSNPSSISPGSTRPTSAHQHSEPTPSVEGLPDIPDYSSKSSNQTPLPVPPPSRMPKQIGSKLSMLASSRASSVSIRSESSRSSGTARAGSIKTFPALRPSAHSDRPPSSVAVSVVSKDLPPTPPNVATQSSTSSLVRRAIQTALELEAVDKEVTPKPTRPSSPPSLSTDTQYRSVTPTLKLFRTLDSSPAKVSEDTGPLPKFASGRPPSKLALLAQQKADANRGPKLPKTTTEYLTPIANGSSVTTAITTSYQSLYSLTDPSRPSMIPKLDVVPLQWSENGPILPSAGSKPSKLALKIKRAGEKHVRPVPVEEEFTLPVSPIFQAKPTRTRASPSAFASLLIHDIPIPAQDKNDKDWKHREKRDMGATSSPVLVVDDTLDGRPRAHKRNHIRPPIPELSPSAFSFDDPSPDDVVLHARRGTTLGKQTSSSVSSPRMTTGTRKPSSPP</sequence>
<feature type="region of interest" description="Disordered" evidence="5">
    <location>
        <begin position="1"/>
        <end position="39"/>
    </location>
</feature>
<protein>
    <recommendedName>
        <fullName evidence="6">HBS1-like protein N-terminal domain-containing protein</fullName>
    </recommendedName>
</protein>
<accession>A0A0C9XU71</accession>
<comment type="subcellular location">
    <subcellularLocation>
        <location evidence="1">Cytoplasm</location>
    </subcellularLocation>
</comment>
<keyword evidence="3" id="KW-0378">Hydrolase</keyword>
<feature type="region of interest" description="Disordered" evidence="5">
    <location>
        <begin position="87"/>
        <end position="376"/>
    </location>
</feature>
<evidence type="ECO:0000259" key="6">
    <source>
        <dbReference type="Pfam" id="PF08938"/>
    </source>
</evidence>
<proteinExistence type="predicted"/>
<feature type="region of interest" description="Disordered" evidence="5">
    <location>
        <begin position="429"/>
        <end position="449"/>
    </location>
</feature>
<feature type="compositionally biased region" description="Acidic residues" evidence="5">
    <location>
        <begin position="14"/>
        <end position="30"/>
    </location>
</feature>
<feature type="compositionally biased region" description="Basic and acidic residues" evidence="5">
    <location>
        <begin position="167"/>
        <end position="176"/>
    </location>
</feature>
<dbReference type="GO" id="GO:0006412">
    <property type="term" value="P:translation"/>
    <property type="evidence" value="ECO:0007669"/>
    <property type="project" value="UniProtKB-KW"/>
</dbReference>
<dbReference type="GO" id="GO:0005737">
    <property type="term" value="C:cytoplasm"/>
    <property type="evidence" value="ECO:0007669"/>
    <property type="project" value="UniProtKB-SubCell"/>
</dbReference>
<dbReference type="Pfam" id="PF08938">
    <property type="entry name" value="HBS1_N"/>
    <property type="match status" value="1"/>
</dbReference>
<name>A0A0C9XU71_9AGAR</name>
<keyword evidence="4" id="KW-0648">Protein biosynthesis</keyword>
<evidence type="ECO:0000256" key="5">
    <source>
        <dbReference type="SAM" id="MobiDB-lite"/>
    </source>
</evidence>
<evidence type="ECO:0000313" key="7">
    <source>
        <dbReference type="EMBL" id="KIK08486.1"/>
    </source>
</evidence>
<dbReference type="GO" id="GO:0016787">
    <property type="term" value="F:hydrolase activity"/>
    <property type="evidence" value="ECO:0007669"/>
    <property type="project" value="UniProtKB-KW"/>
</dbReference>
<reference evidence="8" key="2">
    <citation type="submission" date="2015-01" db="EMBL/GenBank/DDBJ databases">
        <title>Evolutionary Origins and Diversification of the Mycorrhizal Mutualists.</title>
        <authorList>
            <consortium name="DOE Joint Genome Institute"/>
            <consortium name="Mycorrhizal Genomics Consortium"/>
            <person name="Kohler A."/>
            <person name="Kuo A."/>
            <person name="Nagy L.G."/>
            <person name="Floudas D."/>
            <person name="Copeland A."/>
            <person name="Barry K.W."/>
            <person name="Cichocki N."/>
            <person name="Veneault-Fourrey C."/>
            <person name="LaButti K."/>
            <person name="Lindquist E.A."/>
            <person name="Lipzen A."/>
            <person name="Lundell T."/>
            <person name="Morin E."/>
            <person name="Murat C."/>
            <person name="Riley R."/>
            <person name="Ohm R."/>
            <person name="Sun H."/>
            <person name="Tunlid A."/>
            <person name="Henrissat B."/>
            <person name="Grigoriev I.V."/>
            <person name="Hibbett D.S."/>
            <person name="Martin F."/>
        </authorList>
    </citation>
    <scope>NUCLEOTIDE SEQUENCE [LARGE SCALE GENOMIC DNA]</scope>
    <source>
        <strain evidence="8">LaAM-08-1</strain>
    </source>
</reference>
<feature type="domain" description="HBS1-like protein N-terminal" evidence="6">
    <location>
        <begin position="16"/>
        <end position="81"/>
    </location>
</feature>
<feature type="compositionally biased region" description="Low complexity" evidence="5">
    <location>
        <begin position="302"/>
        <end position="332"/>
    </location>
</feature>
<dbReference type="AlphaFoldDB" id="A0A0C9XU71"/>
<feature type="compositionally biased region" description="Polar residues" evidence="5">
    <location>
        <begin position="665"/>
        <end position="689"/>
    </location>
</feature>
<feature type="compositionally biased region" description="Polar residues" evidence="5">
    <location>
        <begin position="254"/>
        <end position="266"/>
    </location>
</feature>
<evidence type="ECO:0000256" key="2">
    <source>
        <dbReference type="ARBA" id="ARBA00022490"/>
    </source>
</evidence>
<feature type="compositionally biased region" description="Polar residues" evidence="5">
    <location>
        <begin position="367"/>
        <end position="376"/>
    </location>
</feature>
<evidence type="ECO:0000256" key="4">
    <source>
        <dbReference type="ARBA" id="ARBA00022917"/>
    </source>
</evidence>
<dbReference type="HOGENOM" id="CLU_021533_0_0_1"/>
<dbReference type="InterPro" id="IPR015033">
    <property type="entry name" value="HBS1-like_N"/>
</dbReference>
<feature type="compositionally biased region" description="Low complexity" evidence="5">
    <location>
        <begin position="189"/>
        <end position="200"/>
    </location>
</feature>
<reference evidence="7 8" key="1">
    <citation type="submission" date="2014-04" db="EMBL/GenBank/DDBJ databases">
        <authorList>
            <consortium name="DOE Joint Genome Institute"/>
            <person name="Kuo A."/>
            <person name="Kohler A."/>
            <person name="Nagy L.G."/>
            <person name="Floudas D."/>
            <person name="Copeland A."/>
            <person name="Barry K.W."/>
            <person name="Cichocki N."/>
            <person name="Veneault-Fourrey C."/>
            <person name="LaButti K."/>
            <person name="Lindquist E.A."/>
            <person name="Lipzen A."/>
            <person name="Lundell T."/>
            <person name="Morin E."/>
            <person name="Murat C."/>
            <person name="Sun H."/>
            <person name="Tunlid A."/>
            <person name="Henrissat B."/>
            <person name="Grigoriev I.V."/>
            <person name="Hibbett D.S."/>
            <person name="Martin F."/>
            <person name="Nordberg H.P."/>
            <person name="Cantor M.N."/>
            <person name="Hua S.X."/>
        </authorList>
    </citation>
    <scope>NUCLEOTIDE SEQUENCE [LARGE SCALE GENOMIC DNA]</scope>
    <source>
        <strain evidence="7 8">LaAM-08-1</strain>
    </source>
</reference>
<organism evidence="7 8">
    <name type="scientific">Laccaria amethystina LaAM-08-1</name>
    <dbReference type="NCBI Taxonomy" id="1095629"/>
    <lineage>
        <taxon>Eukaryota</taxon>
        <taxon>Fungi</taxon>
        <taxon>Dikarya</taxon>
        <taxon>Basidiomycota</taxon>
        <taxon>Agaricomycotina</taxon>
        <taxon>Agaricomycetes</taxon>
        <taxon>Agaricomycetidae</taxon>
        <taxon>Agaricales</taxon>
        <taxon>Agaricineae</taxon>
        <taxon>Hydnangiaceae</taxon>
        <taxon>Laccaria</taxon>
    </lineage>
</organism>
<feature type="compositionally biased region" description="Basic and acidic residues" evidence="5">
    <location>
        <begin position="87"/>
        <end position="96"/>
    </location>
</feature>